<dbReference type="InterPro" id="IPR025789">
    <property type="entry name" value="DOT1_dom"/>
</dbReference>
<dbReference type="PANTHER" id="PTHR21451">
    <property type="entry name" value="HISTONE H3 METHYLTRANSFERASE"/>
    <property type="match status" value="1"/>
</dbReference>
<dbReference type="GO" id="GO:0005634">
    <property type="term" value="C:nucleus"/>
    <property type="evidence" value="ECO:0007669"/>
    <property type="project" value="UniProtKB-SubCell"/>
</dbReference>
<feature type="region of interest" description="Disordered" evidence="12">
    <location>
        <begin position="257"/>
        <end position="295"/>
    </location>
</feature>
<feature type="compositionally biased region" description="Low complexity" evidence="12">
    <location>
        <begin position="267"/>
        <end position="295"/>
    </location>
</feature>
<keyword evidence="8 11" id="KW-0539">Nucleus</keyword>
<dbReference type="GO" id="GO:0000077">
    <property type="term" value="P:DNA damage checkpoint signaling"/>
    <property type="evidence" value="ECO:0007669"/>
    <property type="project" value="TreeGrafter"/>
</dbReference>
<keyword evidence="6 11" id="KW-0949">S-adenosyl-L-methionine</keyword>
<evidence type="ECO:0000256" key="11">
    <source>
        <dbReference type="RuleBase" id="RU271113"/>
    </source>
</evidence>
<comment type="similarity">
    <text evidence="11">Belongs to the class I-like SAM-binding methyltransferase superfamily. DOT1 family.</text>
</comment>
<proteinExistence type="inferred from homology"/>
<dbReference type="EC" id="2.1.1.360" evidence="2 11"/>
<evidence type="ECO:0000256" key="1">
    <source>
        <dbReference type="ARBA" id="ARBA00004123"/>
    </source>
</evidence>
<dbReference type="PANTHER" id="PTHR21451:SF0">
    <property type="entry name" value="HISTONE-LYSINE N-METHYLTRANSFERASE, H3 LYSINE-79 SPECIFIC"/>
    <property type="match status" value="1"/>
</dbReference>
<keyword evidence="5 11" id="KW-0808">Transferase</keyword>
<comment type="miscellaneous">
    <text evidence="11">In contrast to other lysine histone methyltransferases, it does not contain a SET domain, suggesting the existence of another mechanism for methylation of lysine residues of histones.</text>
</comment>
<evidence type="ECO:0000259" key="13">
    <source>
        <dbReference type="PROSITE" id="PS51569"/>
    </source>
</evidence>
<comment type="function">
    <text evidence="11">Histone methyltransferase that specifically trimethylates histone H3 to form H3K79me3. This methylation is required for telomere silencing and for the pachytene checkpoint during the meiotic cell cycle by allowing the recruitment of RAD9 to double strand breaks. Nucleosomes are preferred as substrate compared to free histone.</text>
</comment>
<dbReference type="AlphaFoldDB" id="A0A8K0UPI8"/>
<organism evidence="14 15">
    <name type="scientific">Cristinia sonorae</name>
    <dbReference type="NCBI Taxonomy" id="1940300"/>
    <lineage>
        <taxon>Eukaryota</taxon>
        <taxon>Fungi</taxon>
        <taxon>Dikarya</taxon>
        <taxon>Basidiomycota</taxon>
        <taxon>Agaricomycotina</taxon>
        <taxon>Agaricomycetes</taxon>
        <taxon>Agaricomycetidae</taxon>
        <taxon>Agaricales</taxon>
        <taxon>Pleurotineae</taxon>
        <taxon>Stephanosporaceae</taxon>
        <taxon>Cristinia</taxon>
    </lineage>
</organism>
<dbReference type="Pfam" id="PF08123">
    <property type="entry name" value="DOT1"/>
    <property type="match status" value="1"/>
</dbReference>
<evidence type="ECO:0000256" key="12">
    <source>
        <dbReference type="SAM" id="MobiDB-lite"/>
    </source>
</evidence>
<name>A0A8K0UPI8_9AGAR</name>
<dbReference type="CDD" id="cd02440">
    <property type="entry name" value="AdoMet_MTases"/>
    <property type="match status" value="1"/>
</dbReference>
<feature type="region of interest" description="Disordered" evidence="12">
    <location>
        <begin position="1"/>
        <end position="122"/>
    </location>
</feature>
<evidence type="ECO:0000256" key="10">
    <source>
        <dbReference type="ARBA" id="ARBA00047770"/>
    </source>
</evidence>
<protein>
    <recommendedName>
        <fullName evidence="3 11">Histone-lysine N-methyltransferase, H3 lysine-79 specific</fullName>
        <ecNumber evidence="2 11">2.1.1.360</ecNumber>
    </recommendedName>
    <alternativeName>
        <fullName evidence="9 11">Histone H3-K79 methyltransferase</fullName>
    </alternativeName>
</protein>
<evidence type="ECO:0000313" key="14">
    <source>
        <dbReference type="EMBL" id="KAH8101556.1"/>
    </source>
</evidence>
<feature type="domain" description="DOT1" evidence="13">
    <location>
        <begin position="277"/>
        <end position="622"/>
    </location>
</feature>
<evidence type="ECO:0000256" key="2">
    <source>
        <dbReference type="ARBA" id="ARBA00012190"/>
    </source>
</evidence>
<feature type="region of interest" description="Disordered" evidence="12">
    <location>
        <begin position="617"/>
        <end position="637"/>
    </location>
</feature>
<dbReference type="InterPro" id="IPR029063">
    <property type="entry name" value="SAM-dependent_MTases_sf"/>
</dbReference>
<comment type="subcellular location">
    <subcellularLocation>
        <location evidence="1 11">Nucleus</location>
    </subcellularLocation>
</comment>
<evidence type="ECO:0000256" key="8">
    <source>
        <dbReference type="ARBA" id="ARBA00023242"/>
    </source>
</evidence>
<dbReference type="FunFam" id="3.40.50.150:FF:000033">
    <property type="entry name" value="Histone-lysine N-methyltransferase, H3 lysine-79 specific"/>
    <property type="match status" value="1"/>
</dbReference>
<accession>A0A8K0UPI8</accession>
<feature type="compositionally biased region" description="Low complexity" evidence="12">
    <location>
        <begin position="89"/>
        <end position="117"/>
    </location>
</feature>
<evidence type="ECO:0000256" key="9">
    <source>
        <dbReference type="ARBA" id="ARBA00029821"/>
    </source>
</evidence>
<sequence>MAPPGFSFFSKSTQKAGPSKTGTSVVVTTRVVQRPVPSASSGPQALSRQPKPQVAASSRSSSVAQDLAKKRKVAANADAAPPPAKRSRLSPSPVASRAASVTPSLRESLSSSRHSSLAPIAEDPLSRAGSVLPDISVTHSTRQCWTEEDGRTGGLLSCEQVIRNMVKTYKSYFCNPNDPNDKSFEPSQFPCVELEYPNDKSCERFALLVPKDKDLYDPIRCLQQTIHIIVEYYLTPEQQALFGPLPDVALRQLMDDADREDSPAPTPAVSTPAASPPSTTAPSPSSSEASASSSTSISTATSATSILSMESCASLASLKDFVPASTEETPSFNFPRRLQRAITTRDGPLFLKIMDGINALFRAWKYPFLPDDPFEPAPSNSLREMVKSWTGTGIPEAVRLRVIDETYQRTVRPHSNALRKYESFSSEVYGELLPPFVSEIIRATGLNSDSLLVDLGSGVGNVVLQASLETGCRGYGIEIMTAPAKMAKTQMEQFKMRCRMWGLKMGDVELEAGDMLESPKVAEMLAKADVVVVNNKVFLEDLNEKIKDKFLDLKEGAIVVSLASFLQSSRLSERNIYDVSSILRVEERRYRPGFVSWSSNGGNYYLHRVDRAGYANARMSHENSRSSSGRRTRSSRR</sequence>
<evidence type="ECO:0000256" key="3">
    <source>
        <dbReference type="ARBA" id="ARBA00020987"/>
    </source>
</evidence>
<comment type="activity regulation">
    <text evidence="11">Ubiquitination of histone H2B to form H2BK123ub1 is required for efficient DOT1 methyltransferase activity on histone H3.</text>
</comment>
<keyword evidence="15" id="KW-1185">Reference proteome</keyword>
<evidence type="ECO:0000256" key="7">
    <source>
        <dbReference type="ARBA" id="ARBA00022853"/>
    </source>
</evidence>
<dbReference type="GO" id="GO:0140956">
    <property type="term" value="F:histone H3K79 trimethyltransferase activity"/>
    <property type="evidence" value="ECO:0007669"/>
    <property type="project" value="UniProtKB-EC"/>
</dbReference>
<dbReference type="Gene3D" id="3.40.50.150">
    <property type="entry name" value="Vaccinia Virus protein VP39"/>
    <property type="match status" value="1"/>
</dbReference>
<evidence type="ECO:0000256" key="6">
    <source>
        <dbReference type="ARBA" id="ARBA00022691"/>
    </source>
</evidence>
<dbReference type="GO" id="GO:0032259">
    <property type="term" value="P:methylation"/>
    <property type="evidence" value="ECO:0007669"/>
    <property type="project" value="UniProtKB-KW"/>
</dbReference>
<dbReference type="EMBL" id="JAEVFJ010000012">
    <property type="protein sequence ID" value="KAH8101556.1"/>
    <property type="molecule type" value="Genomic_DNA"/>
</dbReference>
<reference evidence="14" key="1">
    <citation type="journal article" date="2021" name="New Phytol.">
        <title>Evolutionary innovations through gain and loss of genes in the ectomycorrhizal Boletales.</title>
        <authorList>
            <person name="Wu G."/>
            <person name="Miyauchi S."/>
            <person name="Morin E."/>
            <person name="Kuo A."/>
            <person name="Drula E."/>
            <person name="Varga T."/>
            <person name="Kohler A."/>
            <person name="Feng B."/>
            <person name="Cao Y."/>
            <person name="Lipzen A."/>
            <person name="Daum C."/>
            <person name="Hundley H."/>
            <person name="Pangilinan J."/>
            <person name="Johnson J."/>
            <person name="Barry K."/>
            <person name="LaButti K."/>
            <person name="Ng V."/>
            <person name="Ahrendt S."/>
            <person name="Min B."/>
            <person name="Choi I.G."/>
            <person name="Park H."/>
            <person name="Plett J.M."/>
            <person name="Magnuson J."/>
            <person name="Spatafora J.W."/>
            <person name="Nagy L.G."/>
            <person name="Henrissat B."/>
            <person name="Grigoriev I.V."/>
            <person name="Yang Z.L."/>
            <person name="Xu J."/>
            <person name="Martin F.M."/>
        </authorList>
    </citation>
    <scope>NUCLEOTIDE SEQUENCE</scope>
    <source>
        <strain evidence="14">KKN 215</strain>
    </source>
</reference>
<dbReference type="InterPro" id="IPR030445">
    <property type="entry name" value="H3-K79_meTrfase"/>
</dbReference>
<keyword evidence="7 11" id="KW-0156">Chromatin regulator</keyword>
<evidence type="ECO:0000256" key="4">
    <source>
        <dbReference type="ARBA" id="ARBA00022603"/>
    </source>
</evidence>
<dbReference type="Proteomes" id="UP000813824">
    <property type="component" value="Unassembled WGS sequence"/>
</dbReference>
<comment type="catalytic activity">
    <reaction evidence="10 11">
        <text>L-lysyl(79)-[histone H3] + 3 S-adenosyl-L-methionine = N(6),N(6),N(6)-trimethyl-L-lysyl(79)-[histone H3] + 3 S-adenosyl-L-homocysteine + 3 H(+)</text>
        <dbReference type="Rhea" id="RHEA:60328"/>
        <dbReference type="Rhea" id="RHEA-COMP:15549"/>
        <dbReference type="Rhea" id="RHEA-COMP:15552"/>
        <dbReference type="ChEBI" id="CHEBI:15378"/>
        <dbReference type="ChEBI" id="CHEBI:29969"/>
        <dbReference type="ChEBI" id="CHEBI:57856"/>
        <dbReference type="ChEBI" id="CHEBI:59789"/>
        <dbReference type="ChEBI" id="CHEBI:61961"/>
        <dbReference type="EC" id="2.1.1.360"/>
    </reaction>
</comment>
<evidence type="ECO:0000313" key="15">
    <source>
        <dbReference type="Proteomes" id="UP000813824"/>
    </source>
</evidence>
<gene>
    <name evidence="14" type="ORF">BXZ70DRAFT_933844</name>
</gene>
<keyword evidence="4 11" id="KW-0489">Methyltransferase</keyword>
<feature type="compositionally biased region" description="Polar residues" evidence="12">
    <location>
        <begin position="9"/>
        <end position="23"/>
    </location>
</feature>
<feature type="compositionally biased region" description="Low complexity" evidence="12">
    <location>
        <begin position="24"/>
        <end position="38"/>
    </location>
</feature>
<comment type="caution">
    <text evidence="14">The sequence shown here is derived from an EMBL/GenBank/DDBJ whole genome shotgun (WGS) entry which is preliminary data.</text>
</comment>
<dbReference type="PROSITE" id="PS51569">
    <property type="entry name" value="DOT1"/>
    <property type="match status" value="1"/>
</dbReference>
<feature type="compositionally biased region" description="Low complexity" evidence="12">
    <location>
        <begin position="54"/>
        <end position="64"/>
    </location>
</feature>
<dbReference type="OrthoDB" id="443402at2759"/>
<feature type="compositionally biased region" description="Basic residues" evidence="12">
    <location>
        <begin position="628"/>
        <end position="637"/>
    </location>
</feature>
<dbReference type="GO" id="GO:0006281">
    <property type="term" value="P:DNA repair"/>
    <property type="evidence" value="ECO:0007669"/>
    <property type="project" value="TreeGrafter"/>
</dbReference>
<evidence type="ECO:0000256" key="5">
    <source>
        <dbReference type="ARBA" id="ARBA00022679"/>
    </source>
</evidence>
<dbReference type="SUPFAM" id="SSF53335">
    <property type="entry name" value="S-adenosyl-L-methionine-dependent methyltransferases"/>
    <property type="match status" value="1"/>
</dbReference>